<dbReference type="InterPro" id="IPR002645">
    <property type="entry name" value="STAS_dom"/>
</dbReference>
<organism evidence="7 8">
    <name type="scientific">Pristionchus fissidentatus</name>
    <dbReference type="NCBI Taxonomy" id="1538716"/>
    <lineage>
        <taxon>Eukaryota</taxon>
        <taxon>Metazoa</taxon>
        <taxon>Ecdysozoa</taxon>
        <taxon>Nematoda</taxon>
        <taxon>Chromadorea</taxon>
        <taxon>Rhabditida</taxon>
        <taxon>Rhabditina</taxon>
        <taxon>Diplogasteromorpha</taxon>
        <taxon>Diplogasteroidea</taxon>
        <taxon>Neodiplogasteridae</taxon>
        <taxon>Pristionchus</taxon>
    </lineage>
</organism>
<dbReference type="PANTHER" id="PTHR11814">
    <property type="entry name" value="SULFATE TRANSPORTER"/>
    <property type="match status" value="1"/>
</dbReference>
<keyword evidence="3 5" id="KW-1133">Transmembrane helix</keyword>
<evidence type="ECO:0000256" key="3">
    <source>
        <dbReference type="ARBA" id="ARBA00022989"/>
    </source>
</evidence>
<dbReference type="SUPFAM" id="SSF52091">
    <property type="entry name" value="SpoIIaa-like"/>
    <property type="match status" value="1"/>
</dbReference>
<comment type="caution">
    <text evidence="7">The sequence shown here is derived from an EMBL/GenBank/DDBJ whole genome shotgun (WGS) entry which is preliminary data.</text>
</comment>
<evidence type="ECO:0000256" key="4">
    <source>
        <dbReference type="ARBA" id="ARBA00023136"/>
    </source>
</evidence>
<feature type="transmembrane region" description="Helical" evidence="5">
    <location>
        <begin position="231"/>
        <end position="253"/>
    </location>
</feature>
<feature type="transmembrane region" description="Helical" evidence="5">
    <location>
        <begin position="82"/>
        <end position="107"/>
    </location>
</feature>
<dbReference type="PROSITE" id="PS50801">
    <property type="entry name" value="STAS"/>
    <property type="match status" value="1"/>
</dbReference>
<protein>
    <recommendedName>
        <fullName evidence="6">STAS domain-containing protein</fullName>
    </recommendedName>
</protein>
<evidence type="ECO:0000256" key="1">
    <source>
        <dbReference type="ARBA" id="ARBA00004141"/>
    </source>
</evidence>
<keyword evidence="2 5" id="KW-0812">Transmembrane</keyword>
<feature type="transmembrane region" description="Helical" evidence="5">
    <location>
        <begin position="265"/>
        <end position="283"/>
    </location>
</feature>
<dbReference type="AlphaFoldDB" id="A0AAV5VBC6"/>
<dbReference type="CDD" id="cd07042">
    <property type="entry name" value="STAS_SulP_like_sulfate_transporter"/>
    <property type="match status" value="1"/>
</dbReference>
<feature type="domain" description="STAS" evidence="6">
    <location>
        <begin position="499"/>
        <end position="626"/>
    </location>
</feature>
<feature type="transmembrane region" description="Helical" evidence="5">
    <location>
        <begin position="311"/>
        <end position="331"/>
    </location>
</feature>
<sequence>QAEYDKEFGFSTTPVPPLKQRLKGRLASSLPTINGRSIRRLVHRRIPASKWLLKYRWREWLFRDTIAGITLGIYNIPQGMSYAVLASLAPVYGLYASFFPPLLYFIFGSSMHSSFGVFSITSLLTGQTRLHLLPDYYNTTEKYIDGMGPYEPIDVVATLTFAVGIIQLLMAAFRLDFLTAYLSDPVVSAFNLGSACHAMVAQFPALLGLKLPKRPSQFFVLFLSLADIFEAIPQANLATVIISTICIVSLVGAKLICQKIRFLKLFPNELVLMIILTVASLLINLKDTYSVDIIEHIETGMPAPSLPKWELIPYVIQEAISISIVAFAVTISMGKYFGKKHKYSVDTNQELLALGLGGSISSFFSVFPCSTSLSRSLVNEAAGAMTQMSGLFSSLIVLLVILWIGPLLQSLPLCVLSAIVVVALRSLFLKVTELPYLWRFSKTDFAVWVVTALAVICYDLIPGLFAGVIFALITVILRTQFARTRTIVEVAPGDFRDSRHFPHAKTPQVPVIRFDAPPIFTNCEKLRLSVKAAAMEMSGEGSSISDLEKGDTWRPLVLDCCTWTYTDSMGVEVVRELHIEMCSMKILLLFANLRSSVRCQYAASGLYDVLSEHQFYPSIDDAIAVAAQFTREDPFSPFPDLQKKLSQYITTLSTD</sequence>
<proteinExistence type="predicted"/>
<dbReference type="EMBL" id="BTSY01000002">
    <property type="protein sequence ID" value="GMT16548.1"/>
    <property type="molecule type" value="Genomic_DNA"/>
</dbReference>
<feature type="transmembrane region" description="Helical" evidence="5">
    <location>
        <begin position="411"/>
        <end position="428"/>
    </location>
</feature>
<evidence type="ECO:0000259" key="6">
    <source>
        <dbReference type="PROSITE" id="PS50801"/>
    </source>
</evidence>
<feature type="transmembrane region" description="Helical" evidence="5">
    <location>
        <begin position="351"/>
        <end position="373"/>
    </location>
</feature>
<dbReference type="NCBIfam" id="TIGR00815">
    <property type="entry name" value="sulP"/>
    <property type="match status" value="1"/>
</dbReference>
<dbReference type="Pfam" id="PF01740">
    <property type="entry name" value="STAS"/>
    <property type="match status" value="1"/>
</dbReference>
<name>A0AAV5VBC6_9BILA</name>
<evidence type="ECO:0000256" key="2">
    <source>
        <dbReference type="ARBA" id="ARBA00022692"/>
    </source>
</evidence>
<dbReference type="GO" id="GO:0055085">
    <property type="term" value="P:transmembrane transport"/>
    <property type="evidence" value="ECO:0007669"/>
    <property type="project" value="InterPro"/>
</dbReference>
<dbReference type="InterPro" id="IPR011547">
    <property type="entry name" value="SLC26A/SulP_dom"/>
</dbReference>
<dbReference type="InterPro" id="IPR001902">
    <property type="entry name" value="SLC26A/SulP_fam"/>
</dbReference>
<feature type="transmembrane region" description="Helical" evidence="5">
    <location>
        <begin position="385"/>
        <end position="404"/>
    </location>
</feature>
<reference evidence="7" key="1">
    <citation type="submission" date="2023-10" db="EMBL/GenBank/DDBJ databases">
        <title>Genome assembly of Pristionchus species.</title>
        <authorList>
            <person name="Yoshida K."/>
            <person name="Sommer R.J."/>
        </authorList>
    </citation>
    <scope>NUCLEOTIDE SEQUENCE</scope>
    <source>
        <strain evidence="7">RS5133</strain>
    </source>
</reference>
<gene>
    <name evidence="7" type="ORF">PFISCL1PPCAC_7845</name>
</gene>
<feature type="transmembrane region" description="Helical" evidence="5">
    <location>
        <begin position="189"/>
        <end position="211"/>
    </location>
</feature>
<feature type="non-terminal residue" evidence="7">
    <location>
        <position position="1"/>
    </location>
</feature>
<accession>A0AAV5VBC6</accession>
<feature type="transmembrane region" description="Helical" evidence="5">
    <location>
        <begin position="153"/>
        <end position="177"/>
    </location>
</feature>
<keyword evidence="8" id="KW-1185">Reference proteome</keyword>
<keyword evidence="4 5" id="KW-0472">Membrane</keyword>
<dbReference type="Proteomes" id="UP001432322">
    <property type="component" value="Unassembled WGS sequence"/>
</dbReference>
<feature type="transmembrane region" description="Helical" evidence="5">
    <location>
        <begin position="448"/>
        <end position="477"/>
    </location>
</feature>
<evidence type="ECO:0000256" key="5">
    <source>
        <dbReference type="SAM" id="Phobius"/>
    </source>
</evidence>
<dbReference type="Gene3D" id="3.30.750.24">
    <property type="entry name" value="STAS domain"/>
    <property type="match status" value="1"/>
</dbReference>
<dbReference type="Pfam" id="PF00916">
    <property type="entry name" value="Sulfate_transp"/>
    <property type="match status" value="1"/>
</dbReference>
<dbReference type="GO" id="GO:0016020">
    <property type="term" value="C:membrane"/>
    <property type="evidence" value="ECO:0007669"/>
    <property type="project" value="UniProtKB-SubCell"/>
</dbReference>
<comment type="subcellular location">
    <subcellularLocation>
        <location evidence="1">Membrane</location>
        <topology evidence="1">Multi-pass membrane protein</topology>
    </subcellularLocation>
</comment>
<evidence type="ECO:0000313" key="7">
    <source>
        <dbReference type="EMBL" id="GMT16548.1"/>
    </source>
</evidence>
<evidence type="ECO:0000313" key="8">
    <source>
        <dbReference type="Proteomes" id="UP001432322"/>
    </source>
</evidence>
<dbReference type="InterPro" id="IPR036513">
    <property type="entry name" value="STAS_dom_sf"/>
</dbReference>